<accession>C3M8K4</accession>
<sequence length="84" mass="9383">MPKCRRTALSALNLSDRHATGALLRCNIKARFATAKPVTKIPHPSAPQSNGEESQLKLEFRFKVLITTTLCGYWLNTDLQNVKT</sequence>
<name>C3M8K4_SINFN</name>
<evidence type="ECO:0000313" key="2">
    <source>
        <dbReference type="Proteomes" id="UP000001054"/>
    </source>
</evidence>
<gene>
    <name evidence="1" type="ordered locus">NGR_c07570</name>
</gene>
<dbReference type="EMBL" id="CP001389">
    <property type="protein sequence ID" value="ACP24550.1"/>
    <property type="molecule type" value="Genomic_DNA"/>
</dbReference>
<proteinExistence type="predicted"/>
<dbReference type="OrthoDB" id="9881514at2"/>
<dbReference type="KEGG" id="rhi:NGR_c07570"/>
<reference evidence="1 2" key="1">
    <citation type="journal article" date="2009" name="Appl. Environ. Microbiol.">
        <title>Rhizobium sp. strain NGR234 possesses a remarkable number of secretion systems.</title>
        <authorList>
            <person name="Schmeisser C."/>
            <person name="Liesegang H."/>
            <person name="Krysciak D."/>
            <person name="Bakkou N."/>
            <person name="Le Quere A."/>
            <person name="Wollherr A."/>
            <person name="Heinemeyer I."/>
            <person name="Morgenstern B."/>
            <person name="Pommerening-Roeser A."/>
            <person name="Flores M."/>
            <person name="Palacios R."/>
            <person name="Brenner S."/>
            <person name="Gottschalk G."/>
            <person name="Schmitz R.A."/>
            <person name="Broughton W.J."/>
            <person name="Perret X."/>
            <person name="Strittmatter A.W."/>
            <person name="Streit W.R."/>
        </authorList>
    </citation>
    <scope>NUCLEOTIDE SEQUENCE [LARGE SCALE GENOMIC DNA]</scope>
    <source>
        <strain evidence="2">NBRC 101917 / NGR234</strain>
    </source>
</reference>
<keyword evidence="2" id="KW-1185">Reference proteome</keyword>
<evidence type="ECO:0000313" key="1">
    <source>
        <dbReference type="EMBL" id="ACP24550.1"/>
    </source>
</evidence>
<organism evidence="1 2">
    <name type="scientific">Sinorhizobium fredii (strain NBRC 101917 / NGR234)</name>
    <dbReference type="NCBI Taxonomy" id="394"/>
    <lineage>
        <taxon>Bacteria</taxon>
        <taxon>Pseudomonadati</taxon>
        <taxon>Pseudomonadota</taxon>
        <taxon>Alphaproteobacteria</taxon>
        <taxon>Hyphomicrobiales</taxon>
        <taxon>Rhizobiaceae</taxon>
        <taxon>Sinorhizobium/Ensifer group</taxon>
        <taxon>Sinorhizobium</taxon>
    </lineage>
</organism>
<dbReference type="Proteomes" id="UP000001054">
    <property type="component" value="Chromosome"/>
</dbReference>
<protein>
    <submittedName>
        <fullName evidence="1">Uncharacterized protein</fullName>
    </submittedName>
</protein>
<dbReference type="HOGENOM" id="CLU_2525262_0_0_5"/>
<dbReference type="AlphaFoldDB" id="C3M8K4"/>